<proteinExistence type="predicted"/>
<dbReference type="PROSITE" id="PS50883">
    <property type="entry name" value="EAL"/>
    <property type="match status" value="1"/>
</dbReference>
<dbReference type="CDD" id="cd00130">
    <property type="entry name" value="PAS"/>
    <property type="match status" value="1"/>
</dbReference>
<dbReference type="SUPFAM" id="SSF55785">
    <property type="entry name" value="PYP-like sensor domain (PAS domain)"/>
    <property type="match status" value="1"/>
</dbReference>
<dbReference type="Proteomes" id="UP000065533">
    <property type="component" value="Chromosome"/>
</dbReference>
<dbReference type="SMART" id="SM00052">
    <property type="entry name" value="EAL"/>
    <property type="match status" value="1"/>
</dbReference>
<reference evidence="6" key="1">
    <citation type="submission" date="2016-01" db="EMBL/GenBank/DDBJ databases">
        <title>Complete genome of Planococcus kocurri type strain.</title>
        <authorList>
            <person name="See-Too W.S."/>
        </authorList>
    </citation>
    <scope>NUCLEOTIDE SEQUENCE [LARGE SCALE GENOMIC DNA]</scope>
    <source>
        <strain evidence="6">ATCC 43650</strain>
    </source>
</reference>
<dbReference type="Gene3D" id="3.30.450.20">
    <property type="entry name" value="PAS domain"/>
    <property type="match status" value="1"/>
</dbReference>
<dbReference type="SUPFAM" id="SSF55073">
    <property type="entry name" value="Nucleotide cyclase"/>
    <property type="match status" value="1"/>
</dbReference>
<dbReference type="PROSITE" id="PS50887">
    <property type="entry name" value="GGDEF"/>
    <property type="match status" value="1"/>
</dbReference>
<protein>
    <submittedName>
        <fullName evidence="6">Diguanylate cyclase</fullName>
    </submittedName>
</protein>
<dbReference type="Gene3D" id="3.20.20.450">
    <property type="entry name" value="EAL domain"/>
    <property type="match status" value="1"/>
</dbReference>
<dbReference type="InterPro" id="IPR000700">
    <property type="entry name" value="PAS-assoc_C"/>
</dbReference>
<dbReference type="InterPro" id="IPR001610">
    <property type="entry name" value="PAC"/>
</dbReference>
<sequence>MDNFSLPTHFLVLMLSIVFIFLLISLFVYLRNRQDFNLKASSAESEKKFESIFESTTDAIIVADQIGTILQWNSGAESIFGYSKEEALGSNLEIIIPGSFVAAHQKGLQRYIDTAVPRVIGQRLELIGERKDGSEFPIEMSLSTWKTDKVVFFGSIIRDITKRRDAEEKIHSLVYKDSLTGLPNRRLFNDHLVSILNVDNKQNFALLYIDLDHFKMVNDTYGHSAGDQLLMEVATRFHTIAHEHDTISRLGGDEFIMLLQNTDKAEAANHARMILELFKKPFRFQPEELFVTPSIGISVYPADGTDLDTLVKNADIALYQAKARGKNNFQFFTEDINQSVLRKSKLAIDLRKGLEHEEFFIHYQPQIDLKTERLVGLEALVRWNHPEWGTISPAEFIPIAEDTGSIVQLGEYVLRQACLQNKAWQRAGLPKFRVAVNISSHQFSQSNLTETVHAALIDSGLEPRYLELELTESIIQSSSTAIATMNELKTMGIYLSIDDFGTGYSSLRYLKLFPIDTLKIDQYFIRNIITDLKDAALVATIIRMANDLQLNVIAEGVETAEQFQFLKQKQCNQAQGYYFNRPLPPTEIERLYRPAQSSSHS</sequence>
<dbReference type="EMBL" id="CP013661">
    <property type="protein sequence ID" value="ALS80053.1"/>
    <property type="molecule type" value="Genomic_DNA"/>
</dbReference>
<feature type="domain" description="GGDEF" evidence="5">
    <location>
        <begin position="202"/>
        <end position="334"/>
    </location>
</feature>
<dbReference type="CDD" id="cd01948">
    <property type="entry name" value="EAL"/>
    <property type="match status" value="1"/>
</dbReference>
<evidence type="ECO:0000256" key="1">
    <source>
        <dbReference type="SAM" id="Phobius"/>
    </source>
</evidence>
<feature type="transmembrane region" description="Helical" evidence="1">
    <location>
        <begin position="6"/>
        <end position="30"/>
    </location>
</feature>
<gene>
    <name evidence="6" type="ORF">AUO94_16125</name>
</gene>
<keyword evidence="1" id="KW-1133">Transmembrane helix</keyword>
<evidence type="ECO:0000259" key="2">
    <source>
        <dbReference type="PROSITE" id="PS50112"/>
    </source>
</evidence>
<dbReference type="Pfam" id="PF00990">
    <property type="entry name" value="GGDEF"/>
    <property type="match status" value="1"/>
</dbReference>
<evidence type="ECO:0000259" key="4">
    <source>
        <dbReference type="PROSITE" id="PS50883"/>
    </source>
</evidence>
<dbReference type="Gene3D" id="3.30.70.270">
    <property type="match status" value="1"/>
</dbReference>
<name>A0ABN4K2D5_9BACL</name>
<dbReference type="InterPro" id="IPR052155">
    <property type="entry name" value="Biofilm_reg_signaling"/>
</dbReference>
<dbReference type="InterPro" id="IPR000160">
    <property type="entry name" value="GGDEF_dom"/>
</dbReference>
<keyword evidence="1" id="KW-0812">Transmembrane</keyword>
<dbReference type="SMART" id="SM00086">
    <property type="entry name" value="PAC"/>
    <property type="match status" value="1"/>
</dbReference>
<dbReference type="PANTHER" id="PTHR44757">
    <property type="entry name" value="DIGUANYLATE CYCLASE DGCP"/>
    <property type="match status" value="1"/>
</dbReference>
<dbReference type="SMART" id="SM00267">
    <property type="entry name" value="GGDEF"/>
    <property type="match status" value="1"/>
</dbReference>
<dbReference type="Pfam" id="PF00563">
    <property type="entry name" value="EAL"/>
    <property type="match status" value="1"/>
</dbReference>
<keyword evidence="7" id="KW-1185">Reference proteome</keyword>
<evidence type="ECO:0000259" key="3">
    <source>
        <dbReference type="PROSITE" id="PS50113"/>
    </source>
</evidence>
<dbReference type="InterPro" id="IPR035919">
    <property type="entry name" value="EAL_sf"/>
</dbReference>
<dbReference type="PROSITE" id="PS50112">
    <property type="entry name" value="PAS"/>
    <property type="match status" value="1"/>
</dbReference>
<evidence type="ECO:0000313" key="7">
    <source>
        <dbReference type="Proteomes" id="UP000065533"/>
    </source>
</evidence>
<dbReference type="InterPro" id="IPR035965">
    <property type="entry name" value="PAS-like_dom_sf"/>
</dbReference>
<dbReference type="InterPro" id="IPR043128">
    <property type="entry name" value="Rev_trsase/Diguanyl_cyclase"/>
</dbReference>
<dbReference type="PANTHER" id="PTHR44757:SF2">
    <property type="entry name" value="BIOFILM ARCHITECTURE MAINTENANCE PROTEIN MBAA"/>
    <property type="match status" value="1"/>
</dbReference>
<evidence type="ECO:0000259" key="5">
    <source>
        <dbReference type="PROSITE" id="PS50887"/>
    </source>
</evidence>
<keyword evidence="1" id="KW-0472">Membrane</keyword>
<feature type="domain" description="PAC" evidence="3">
    <location>
        <begin position="122"/>
        <end position="172"/>
    </location>
</feature>
<dbReference type="SMART" id="SM00091">
    <property type="entry name" value="PAS"/>
    <property type="match status" value="1"/>
</dbReference>
<organism evidence="6 7">
    <name type="scientific">Planococcus kocurii</name>
    <dbReference type="NCBI Taxonomy" id="1374"/>
    <lineage>
        <taxon>Bacteria</taxon>
        <taxon>Bacillati</taxon>
        <taxon>Bacillota</taxon>
        <taxon>Bacilli</taxon>
        <taxon>Bacillales</taxon>
        <taxon>Caryophanaceae</taxon>
        <taxon>Planococcus</taxon>
    </lineage>
</organism>
<dbReference type="CDD" id="cd01949">
    <property type="entry name" value="GGDEF"/>
    <property type="match status" value="1"/>
</dbReference>
<evidence type="ECO:0000313" key="6">
    <source>
        <dbReference type="EMBL" id="ALS80053.1"/>
    </source>
</evidence>
<feature type="domain" description="EAL" evidence="4">
    <location>
        <begin position="343"/>
        <end position="596"/>
    </location>
</feature>
<dbReference type="PROSITE" id="PS50113">
    <property type="entry name" value="PAC"/>
    <property type="match status" value="1"/>
</dbReference>
<dbReference type="Pfam" id="PF13426">
    <property type="entry name" value="PAS_9"/>
    <property type="match status" value="1"/>
</dbReference>
<feature type="domain" description="PAS" evidence="2">
    <location>
        <begin position="45"/>
        <end position="115"/>
    </location>
</feature>
<dbReference type="InterPro" id="IPR000014">
    <property type="entry name" value="PAS"/>
</dbReference>
<dbReference type="NCBIfam" id="TIGR00254">
    <property type="entry name" value="GGDEF"/>
    <property type="match status" value="1"/>
</dbReference>
<dbReference type="InterPro" id="IPR029787">
    <property type="entry name" value="Nucleotide_cyclase"/>
</dbReference>
<dbReference type="SUPFAM" id="SSF141868">
    <property type="entry name" value="EAL domain-like"/>
    <property type="match status" value="1"/>
</dbReference>
<dbReference type="NCBIfam" id="TIGR00229">
    <property type="entry name" value="sensory_box"/>
    <property type="match status" value="1"/>
</dbReference>
<dbReference type="InterPro" id="IPR001633">
    <property type="entry name" value="EAL_dom"/>
</dbReference>
<accession>A0ABN4K2D5</accession>